<dbReference type="EMBL" id="CAJJDN010000071">
    <property type="protein sequence ID" value="CAD8098983.1"/>
    <property type="molecule type" value="Genomic_DNA"/>
</dbReference>
<evidence type="ECO:0000313" key="3">
    <source>
        <dbReference type="Proteomes" id="UP000692954"/>
    </source>
</evidence>
<reference evidence="2" key="1">
    <citation type="submission" date="2021-01" db="EMBL/GenBank/DDBJ databases">
        <authorList>
            <consortium name="Genoscope - CEA"/>
            <person name="William W."/>
        </authorList>
    </citation>
    <scope>NUCLEOTIDE SEQUENCE</scope>
</reference>
<sequence length="361" mass="41969">MYKNICITTLEQERLNQDIQVLNSLTNITEKSIKSILNEYLKIQHNDQHINIDETWLTMQQQELNIPQLNKKQGTQNLKILKKLVQNHSKEKIKLNLHLLKGKTLANIKNSQNQSPERINPTQKSSSQQHINNSQEECQFKSFMKQKIITLSQQNKIKIQQIFQNKNNIDQNYYINAQGKRSSTHFITSTRSISSEQIKTEQFRLNQINLNGSDLQSQQKLINPLIHIPIQSSNQFSSHNNISPAKKNQQLIQIYSNNLGLKLKTQPKKSPEKQRIFHHSNSQSTKLNITKALLQNFEKISPLSKLKIKLDDSQQKNKKKRLLNQNSEINKLQKDEKQFVRGQQITATKNQVTAKTIIKTK</sequence>
<protein>
    <submittedName>
        <fullName evidence="2">Uncharacterized protein</fullName>
    </submittedName>
</protein>
<gene>
    <name evidence="2" type="ORF">PSON_ATCC_30995.1.T0710082</name>
</gene>
<organism evidence="2 3">
    <name type="scientific">Paramecium sonneborni</name>
    <dbReference type="NCBI Taxonomy" id="65129"/>
    <lineage>
        <taxon>Eukaryota</taxon>
        <taxon>Sar</taxon>
        <taxon>Alveolata</taxon>
        <taxon>Ciliophora</taxon>
        <taxon>Intramacronucleata</taxon>
        <taxon>Oligohymenophorea</taxon>
        <taxon>Peniculida</taxon>
        <taxon>Parameciidae</taxon>
        <taxon>Paramecium</taxon>
    </lineage>
</organism>
<evidence type="ECO:0000256" key="1">
    <source>
        <dbReference type="SAM" id="MobiDB-lite"/>
    </source>
</evidence>
<proteinExistence type="predicted"/>
<evidence type="ECO:0000313" key="2">
    <source>
        <dbReference type="EMBL" id="CAD8098983.1"/>
    </source>
</evidence>
<name>A0A8S1P896_9CILI</name>
<dbReference type="Proteomes" id="UP000692954">
    <property type="component" value="Unassembled WGS sequence"/>
</dbReference>
<accession>A0A8S1P896</accession>
<comment type="caution">
    <text evidence="2">The sequence shown here is derived from an EMBL/GenBank/DDBJ whole genome shotgun (WGS) entry which is preliminary data.</text>
</comment>
<dbReference type="OrthoDB" id="318916at2759"/>
<feature type="region of interest" description="Disordered" evidence="1">
    <location>
        <begin position="109"/>
        <end position="133"/>
    </location>
</feature>
<dbReference type="AlphaFoldDB" id="A0A8S1P896"/>
<keyword evidence="3" id="KW-1185">Reference proteome</keyword>